<keyword evidence="5" id="KW-1185">Reference proteome</keyword>
<dbReference type="InterPro" id="IPR029035">
    <property type="entry name" value="DHS-like_NAD/FAD-binding_dom"/>
</dbReference>
<organism evidence="4 5">
    <name type="scientific">Marinomonas hwangdonensis</name>
    <dbReference type="NCBI Taxonomy" id="1053647"/>
    <lineage>
        <taxon>Bacteria</taxon>
        <taxon>Pseudomonadati</taxon>
        <taxon>Pseudomonadota</taxon>
        <taxon>Gammaproteobacteria</taxon>
        <taxon>Oceanospirillales</taxon>
        <taxon>Oceanospirillaceae</taxon>
        <taxon>Marinomonas</taxon>
    </lineage>
</organism>
<dbReference type="Pfam" id="PF01012">
    <property type="entry name" value="ETF"/>
    <property type="match status" value="1"/>
</dbReference>
<comment type="similarity">
    <text evidence="1">Belongs to the ETF alpha-subunit/FixB family.</text>
</comment>
<evidence type="ECO:0000256" key="2">
    <source>
        <dbReference type="ARBA" id="ARBA00022982"/>
    </source>
</evidence>
<dbReference type="Pfam" id="PF00766">
    <property type="entry name" value="ETF_alpha"/>
    <property type="match status" value="1"/>
</dbReference>
<dbReference type="InterPro" id="IPR014731">
    <property type="entry name" value="ETF_asu_C"/>
</dbReference>
<dbReference type="GO" id="GO:0050660">
    <property type="term" value="F:flavin adenine dinucleotide binding"/>
    <property type="evidence" value="ECO:0007669"/>
    <property type="project" value="InterPro"/>
</dbReference>
<dbReference type="GO" id="GO:0033539">
    <property type="term" value="P:fatty acid beta-oxidation using acyl-CoA dehydrogenase"/>
    <property type="evidence" value="ECO:0007669"/>
    <property type="project" value="TreeGrafter"/>
</dbReference>
<dbReference type="Gene3D" id="3.40.50.1220">
    <property type="entry name" value="TPP-binding domain"/>
    <property type="match status" value="1"/>
</dbReference>
<feature type="domain" description="Electron transfer flavoprotein alpha/beta-subunit N-terminal" evidence="3">
    <location>
        <begin position="103"/>
        <end position="277"/>
    </location>
</feature>
<dbReference type="OrthoDB" id="8584059at2"/>
<dbReference type="InterPro" id="IPR014730">
    <property type="entry name" value="ETF_a/b_N"/>
</dbReference>
<comment type="caution">
    <text evidence="4">The sequence shown here is derived from an EMBL/GenBank/DDBJ whole genome shotgun (WGS) entry which is preliminary data.</text>
</comment>
<dbReference type="Proteomes" id="UP000280507">
    <property type="component" value="Unassembled WGS sequence"/>
</dbReference>
<evidence type="ECO:0000259" key="3">
    <source>
        <dbReference type="SMART" id="SM00893"/>
    </source>
</evidence>
<keyword evidence="2" id="KW-0813">Transport</keyword>
<dbReference type="AlphaFoldDB" id="A0A3M8Q550"/>
<dbReference type="EMBL" id="RIZG01000004">
    <property type="protein sequence ID" value="RNF50942.1"/>
    <property type="molecule type" value="Genomic_DNA"/>
</dbReference>
<reference evidence="4 5" key="1">
    <citation type="journal article" date="2012" name="Int. J. Syst. Evol. Microbiol.">
        <title>Marinomonas hwangdonensis sp. nov., isolated from seawater.</title>
        <authorList>
            <person name="Jung Y.T."/>
            <person name="Oh T.K."/>
            <person name="Yoon J.H."/>
        </authorList>
    </citation>
    <scope>NUCLEOTIDE SEQUENCE [LARGE SCALE GENOMIC DNA]</scope>
    <source>
        <strain evidence="4 5">HDW-15</strain>
    </source>
</reference>
<dbReference type="SMART" id="SM00893">
    <property type="entry name" value="ETF"/>
    <property type="match status" value="1"/>
</dbReference>
<evidence type="ECO:0000313" key="5">
    <source>
        <dbReference type="Proteomes" id="UP000280507"/>
    </source>
</evidence>
<dbReference type="RefSeq" id="WP_123095455.1">
    <property type="nucleotide sequence ID" value="NZ_RIZG01000004.1"/>
</dbReference>
<dbReference type="InterPro" id="IPR014729">
    <property type="entry name" value="Rossmann-like_a/b/a_fold"/>
</dbReference>
<protein>
    <submittedName>
        <fullName evidence="4">Electron transfer flavoprotein subunit alpha/FixB family protein</fullName>
    </submittedName>
</protein>
<dbReference type="SUPFAM" id="SSF52467">
    <property type="entry name" value="DHS-like NAD/FAD-binding domain"/>
    <property type="match status" value="1"/>
</dbReference>
<evidence type="ECO:0000313" key="4">
    <source>
        <dbReference type="EMBL" id="RNF50942.1"/>
    </source>
</evidence>
<evidence type="ECO:0000256" key="1">
    <source>
        <dbReference type="ARBA" id="ARBA00005817"/>
    </source>
</evidence>
<gene>
    <name evidence="4" type="ORF">EBI00_08240</name>
</gene>
<proteinExistence type="inferred from homology"/>
<dbReference type="InterPro" id="IPR001308">
    <property type="entry name" value="ETF_a/FixB"/>
</dbReference>
<name>A0A3M8Q550_9GAMM</name>
<dbReference type="GO" id="GO:0009055">
    <property type="term" value="F:electron transfer activity"/>
    <property type="evidence" value="ECO:0007669"/>
    <property type="project" value="InterPro"/>
</dbReference>
<accession>A0A3M8Q550</accession>
<dbReference type="PANTHER" id="PTHR43153">
    <property type="entry name" value="ELECTRON TRANSFER FLAVOPROTEIN ALPHA"/>
    <property type="match status" value="1"/>
</dbReference>
<dbReference type="PANTHER" id="PTHR43153:SF1">
    <property type="entry name" value="ELECTRON TRANSFER FLAVOPROTEIN SUBUNIT ALPHA, MITOCHONDRIAL"/>
    <property type="match status" value="1"/>
</dbReference>
<dbReference type="SUPFAM" id="SSF52402">
    <property type="entry name" value="Adenine nucleotide alpha hydrolases-like"/>
    <property type="match status" value="1"/>
</dbReference>
<dbReference type="Gene3D" id="3.40.50.620">
    <property type="entry name" value="HUPs"/>
    <property type="match status" value="1"/>
</dbReference>
<sequence length="433" mass="46521">MSDFSLEEMLRRDPRNEWIARNRLHPLHDTVLSAEQGERRGPSGLLRKDPHLVGFIGPNGIKRIDRADVFSSVGAELAGKKRSTEAKAVSLPWHIVENPAGYIMVVADMVGGRLTRHDKDILGLAHQLATEKAAVAVVLVCFGESKETQFDLAGVDRLIHLAGQEFNGFAPEARLAALEQIETQFYPDYWLFPDSVNGGADLASRLAARLGERPATQAWQVNGTQTLCRGASSSVDIRRATPRILMLLEECADAIDSTRHQALPLQIKPLAALKKSNGSSKMLDRGMIDVDASAVPLAEAEFILSAGNGIHNWNQFHAAAAALGATEGASRVAVDDGFMPRERQVGASGTWVTARVYLAVGISGAIQHMQGIGQCDKVVAINTDAGCDMVKRADLAVIADSDAVLAELTKLANAFMASKQQTSSKQGEKSDAA</sequence>
<keyword evidence="2" id="KW-0249">Electron transport</keyword>